<reference evidence="1" key="1">
    <citation type="submission" date="2014-11" db="EMBL/GenBank/DDBJ databases">
        <authorList>
            <person name="Amaro Gonzalez C."/>
        </authorList>
    </citation>
    <scope>NUCLEOTIDE SEQUENCE</scope>
</reference>
<dbReference type="AlphaFoldDB" id="A0A0E9Q500"/>
<name>A0A0E9Q500_ANGAN</name>
<proteinExistence type="predicted"/>
<dbReference type="EMBL" id="GBXM01097384">
    <property type="protein sequence ID" value="JAH11193.1"/>
    <property type="molecule type" value="Transcribed_RNA"/>
</dbReference>
<evidence type="ECO:0000313" key="1">
    <source>
        <dbReference type="EMBL" id="JAH11193.1"/>
    </source>
</evidence>
<accession>A0A0E9Q500</accession>
<organism evidence="1">
    <name type="scientific">Anguilla anguilla</name>
    <name type="common">European freshwater eel</name>
    <name type="synonym">Muraena anguilla</name>
    <dbReference type="NCBI Taxonomy" id="7936"/>
    <lineage>
        <taxon>Eukaryota</taxon>
        <taxon>Metazoa</taxon>
        <taxon>Chordata</taxon>
        <taxon>Craniata</taxon>
        <taxon>Vertebrata</taxon>
        <taxon>Euteleostomi</taxon>
        <taxon>Actinopterygii</taxon>
        <taxon>Neopterygii</taxon>
        <taxon>Teleostei</taxon>
        <taxon>Anguilliformes</taxon>
        <taxon>Anguillidae</taxon>
        <taxon>Anguilla</taxon>
    </lineage>
</organism>
<sequence length="71" mass="8284">MQFPAQNVQLFATHIYAVNQPAPEALFLCDHHFQQTFYMTLYNICPLQSLVLWDSYFLPNILQAAQCFVQT</sequence>
<reference evidence="1" key="2">
    <citation type="journal article" date="2015" name="Fish Shellfish Immunol.">
        <title>Early steps in the European eel (Anguilla anguilla)-Vibrio vulnificus interaction in the gills: Role of the RtxA13 toxin.</title>
        <authorList>
            <person name="Callol A."/>
            <person name="Pajuelo D."/>
            <person name="Ebbesson L."/>
            <person name="Teles M."/>
            <person name="MacKenzie S."/>
            <person name="Amaro C."/>
        </authorList>
    </citation>
    <scope>NUCLEOTIDE SEQUENCE</scope>
</reference>
<protein>
    <submittedName>
        <fullName evidence="1">Uncharacterized protein</fullName>
    </submittedName>
</protein>